<reference evidence="4" key="1">
    <citation type="submission" date="2020-02" db="EMBL/GenBank/DDBJ databases">
        <title>Flavobacterium sp. genome.</title>
        <authorList>
            <person name="Jung H.S."/>
            <person name="Baek J.H."/>
            <person name="Jeon C.O."/>
        </authorList>
    </citation>
    <scope>NUCLEOTIDE SEQUENCE</scope>
    <source>
        <strain evidence="4">SE-s28</strain>
    </source>
</reference>
<accession>A0A972JEG6</accession>
<dbReference type="RefSeq" id="WP_169525864.1">
    <property type="nucleotide sequence ID" value="NZ_JAAMPU010000096.1"/>
</dbReference>
<dbReference type="InterPro" id="IPR036890">
    <property type="entry name" value="HATPase_C_sf"/>
</dbReference>
<dbReference type="InterPro" id="IPR011990">
    <property type="entry name" value="TPR-like_helical_dom_sf"/>
</dbReference>
<dbReference type="InterPro" id="IPR019734">
    <property type="entry name" value="TPR_rpt"/>
</dbReference>
<keyword evidence="2" id="KW-1133">Transmembrane helix</keyword>
<evidence type="ECO:0000256" key="2">
    <source>
        <dbReference type="SAM" id="Phobius"/>
    </source>
</evidence>
<organism evidence="4 5">
    <name type="scientific">Flavobacterium silvaticum</name>
    <dbReference type="NCBI Taxonomy" id="1852020"/>
    <lineage>
        <taxon>Bacteria</taxon>
        <taxon>Pseudomonadati</taxon>
        <taxon>Bacteroidota</taxon>
        <taxon>Flavobacteriia</taxon>
        <taxon>Flavobacteriales</taxon>
        <taxon>Flavobacteriaceae</taxon>
        <taxon>Flavobacterium</taxon>
    </lineage>
</organism>
<sequence>MEKTFAPLPLLVAFLLMTALSFGQKSVIDSLQNELNNHPQANIAKVDLMNSIATKTFMADADKALRLLKESELLAGELNYAKGKAYSQLFSGNALVNKADYTSALSYFQNSFAMYQKLGDKEGLANCRFNFGRCHFYLGDYDKATENYKAAIELCEVTGDQKRLSSSLIGLGVIYAKQLKSEDAIRVYDRALVIDEKLGNKRGVSNGLNNLANLHQNRGEYTLALDYYLRSLEIKKQLSDLAGIAVNQQNIGNTYNALGKPDEALQLYLEALETFEKLKDTQGTLSALTNAGVIMIDKKQSAKAMAFFQRALKMSREIEDSHSIAFCQLNIGSLKLNEKKYAEARNYLEQSVTISKKLGAKKELCFAYLHIGRTYFAEKEYDKALDFATKSAAIANELKLIDQQRDIALLKSEINYATEHYKLAYEEIKTHKNLRDSILSPANLDKAAQLKYKYQFKDSLDMAKNSATTLKKSLTKAGDELSSSNQQKTWWIVGSASLLGLLGLSFIVFRKRRKKLEDKQQSTEQKLLRSQMNPHFIFNSIDNVQSLIFNNKEEDAIEYLNKFSKLTRQILESSDENYISLEEEIEIVENYLSAQQMLHGNKFNYTVVVDESIEPEVTFLPPMLTQPFIENAIKHGLKNKPSDGIITVRFYLEDSHLFFEVSDNGTGFETEKEPSARKSMAMSITKKRLEKYSKDKGFIIRTDNLKDTEHKIIGAQVRFEIPFLLDA</sequence>
<dbReference type="InterPro" id="IPR050640">
    <property type="entry name" value="Bact_2-comp_sensor_kinase"/>
</dbReference>
<feature type="repeat" description="TPR" evidence="1">
    <location>
        <begin position="205"/>
        <end position="238"/>
    </location>
</feature>
<proteinExistence type="predicted"/>
<evidence type="ECO:0000313" key="4">
    <source>
        <dbReference type="EMBL" id="NMH26864.1"/>
    </source>
</evidence>
<dbReference type="PROSITE" id="PS50005">
    <property type="entry name" value="TPR"/>
    <property type="match status" value="3"/>
</dbReference>
<keyword evidence="5" id="KW-1185">Reference proteome</keyword>
<protein>
    <submittedName>
        <fullName evidence="4">Tetratricopeptide repeat protein</fullName>
    </submittedName>
</protein>
<feature type="domain" description="Signal transduction histidine kinase internal region" evidence="3">
    <location>
        <begin position="524"/>
        <end position="603"/>
    </location>
</feature>
<dbReference type="Gene3D" id="1.25.40.10">
    <property type="entry name" value="Tetratricopeptide repeat domain"/>
    <property type="match status" value="3"/>
</dbReference>
<dbReference type="Proteomes" id="UP000712080">
    <property type="component" value="Unassembled WGS sequence"/>
</dbReference>
<name>A0A972JEG6_9FLAO</name>
<dbReference type="SUPFAM" id="SSF55874">
    <property type="entry name" value="ATPase domain of HSP90 chaperone/DNA topoisomerase II/histidine kinase"/>
    <property type="match status" value="1"/>
</dbReference>
<dbReference type="SMART" id="SM00028">
    <property type="entry name" value="TPR"/>
    <property type="match status" value="8"/>
</dbReference>
<keyword evidence="2" id="KW-0472">Membrane</keyword>
<feature type="repeat" description="TPR" evidence="1">
    <location>
        <begin position="125"/>
        <end position="158"/>
    </location>
</feature>
<dbReference type="Gene3D" id="3.30.565.10">
    <property type="entry name" value="Histidine kinase-like ATPase, C-terminal domain"/>
    <property type="match status" value="1"/>
</dbReference>
<dbReference type="GO" id="GO:0016020">
    <property type="term" value="C:membrane"/>
    <property type="evidence" value="ECO:0007669"/>
    <property type="project" value="InterPro"/>
</dbReference>
<dbReference type="GO" id="GO:0000155">
    <property type="term" value="F:phosphorelay sensor kinase activity"/>
    <property type="evidence" value="ECO:0007669"/>
    <property type="project" value="InterPro"/>
</dbReference>
<dbReference type="PANTHER" id="PTHR34220">
    <property type="entry name" value="SENSOR HISTIDINE KINASE YPDA"/>
    <property type="match status" value="1"/>
</dbReference>
<keyword evidence="2" id="KW-0812">Transmembrane</keyword>
<evidence type="ECO:0000313" key="5">
    <source>
        <dbReference type="Proteomes" id="UP000712080"/>
    </source>
</evidence>
<dbReference type="Pfam" id="PF06580">
    <property type="entry name" value="His_kinase"/>
    <property type="match status" value="1"/>
</dbReference>
<dbReference type="SUPFAM" id="SSF48452">
    <property type="entry name" value="TPR-like"/>
    <property type="match status" value="2"/>
</dbReference>
<keyword evidence="1" id="KW-0802">TPR repeat</keyword>
<dbReference type="PANTHER" id="PTHR34220:SF7">
    <property type="entry name" value="SENSOR HISTIDINE KINASE YPDA"/>
    <property type="match status" value="1"/>
</dbReference>
<feature type="repeat" description="TPR" evidence="1">
    <location>
        <begin position="165"/>
        <end position="198"/>
    </location>
</feature>
<dbReference type="EMBL" id="JAAMPU010000096">
    <property type="protein sequence ID" value="NMH26864.1"/>
    <property type="molecule type" value="Genomic_DNA"/>
</dbReference>
<gene>
    <name evidence="4" type="ORF">G6047_02365</name>
</gene>
<dbReference type="AlphaFoldDB" id="A0A972JEG6"/>
<evidence type="ECO:0000256" key="1">
    <source>
        <dbReference type="PROSITE-ProRule" id="PRU00339"/>
    </source>
</evidence>
<feature type="transmembrane region" description="Helical" evidence="2">
    <location>
        <begin position="490"/>
        <end position="509"/>
    </location>
</feature>
<dbReference type="Pfam" id="PF13424">
    <property type="entry name" value="TPR_12"/>
    <property type="match status" value="4"/>
</dbReference>
<dbReference type="InterPro" id="IPR010559">
    <property type="entry name" value="Sig_transdc_His_kin_internal"/>
</dbReference>
<comment type="caution">
    <text evidence="4">The sequence shown here is derived from an EMBL/GenBank/DDBJ whole genome shotgun (WGS) entry which is preliminary data.</text>
</comment>
<evidence type="ECO:0000259" key="3">
    <source>
        <dbReference type="Pfam" id="PF06580"/>
    </source>
</evidence>